<dbReference type="EMBL" id="JXYS01000001">
    <property type="protein sequence ID" value="KJF19007.1"/>
    <property type="molecule type" value="Genomic_DNA"/>
</dbReference>
<name>A0A0D8HMM7_9ACTN</name>
<keyword evidence="1" id="KW-0472">Membrane</keyword>
<evidence type="ECO:0000256" key="1">
    <source>
        <dbReference type="SAM" id="Phobius"/>
    </source>
</evidence>
<keyword evidence="1" id="KW-0812">Transmembrane</keyword>
<evidence type="ECO:0000313" key="3">
    <source>
        <dbReference type="Proteomes" id="UP000032360"/>
    </source>
</evidence>
<comment type="caution">
    <text evidence="2">The sequence shown here is derived from an EMBL/GenBank/DDBJ whole genome shotgun (WGS) entry which is preliminary data.</text>
</comment>
<dbReference type="AlphaFoldDB" id="A0A0D8HMM7"/>
<sequence>MTLNSHLYRFCFSVAVMGGMLALQVGESKGIGSKMAKGNGYQESIII</sequence>
<accession>A0A0D8HMM7</accession>
<keyword evidence="3" id="KW-1185">Reference proteome</keyword>
<dbReference type="Proteomes" id="UP000032360">
    <property type="component" value="Unassembled WGS sequence"/>
</dbReference>
<reference evidence="2 3" key="1">
    <citation type="submission" date="2015-01" db="EMBL/GenBank/DDBJ databases">
        <title>Draft genome of the acidophilic iron oxidizer Acidithrix ferrooxidans strain Py-F3.</title>
        <authorList>
            <person name="Poehlein A."/>
            <person name="Eisen S."/>
            <person name="Schloemann M."/>
            <person name="Johnson B.D."/>
            <person name="Daniel R."/>
            <person name="Muehling M."/>
        </authorList>
    </citation>
    <scope>NUCLEOTIDE SEQUENCE [LARGE SCALE GENOMIC DNA]</scope>
    <source>
        <strain evidence="2 3">Py-F3</strain>
    </source>
</reference>
<proteinExistence type="predicted"/>
<gene>
    <name evidence="2" type="ORF">AXFE_00440</name>
</gene>
<keyword evidence="1" id="KW-1133">Transmembrane helix</keyword>
<evidence type="ECO:0000313" key="2">
    <source>
        <dbReference type="EMBL" id="KJF19007.1"/>
    </source>
</evidence>
<feature type="transmembrane region" description="Helical" evidence="1">
    <location>
        <begin position="6"/>
        <end position="25"/>
    </location>
</feature>
<organism evidence="2 3">
    <name type="scientific">Acidithrix ferrooxidans</name>
    <dbReference type="NCBI Taxonomy" id="1280514"/>
    <lineage>
        <taxon>Bacteria</taxon>
        <taxon>Bacillati</taxon>
        <taxon>Actinomycetota</taxon>
        <taxon>Acidimicrobiia</taxon>
        <taxon>Acidimicrobiales</taxon>
        <taxon>Acidimicrobiaceae</taxon>
        <taxon>Acidithrix</taxon>
    </lineage>
</organism>
<protein>
    <submittedName>
        <fullName evidence="2">Uncharacterized protein</fullName>
    </submittedName>
</protein>